<evidence type="ECO:0000313" key="3">
    <source>
        <dbReference type="Proteomes" id="UP000317550"/>
    </source>
</evidence>
<organism evidence="2 3">
    <name type="scientific">Chitinimonas arctica</name>
    <dbReference type="NCBI Taxonomy" id="2594795"/>
    <lineage>
        <taxon>Bacteria</taxon>
        <taxon>Pseudomonadati</taxon>
        <taxon>Pseudomonadota</taxon>
        <taxon>Betaproteobacteria</taxon>
        <taxon>Neisseriales</taxon>
        <taxon>Chitinibacteraceae</taxon>
        <taxon>Chitinimonas</taxon>
    </lineage>
</organism>
<proteinExistence type="predicted"/>
<dbReference type="KEGG" id="cari:FNU76_07730"/>
<dbReference type="AlphaFoldDB" id="A0A516SE18"/>
<feature type="compositionally biased region" description="Basic and acidic residues" evidence="1">
    <location>
        <begin position="1"/>
        <end position="10"/>
    </location>
</feature>
<evidence type="ECO:0000256" key="1">
    <source>
        <dbReference type="SAM" id="MobiDB-lite"/>
    </source>
</evidence>
<dbReference type="EMBL" id="CP041730">
    <property type="protein sequence ID" value="QDQ26258.1"/>
    <property type="molecule type" value="Genomic_DNA"/>
</dbReference>
<accession>A0A516SE18</accession>
<keyword evidence="3" id="KW-1185">Reference proteome</keyword>
<dbReference type="RefSeq" id="WP_144277657.1">
    <property type="nucleotide sequence ID" value="NZ_CP041730.1"/>
</dbReference>
<name>A0A516SE18_9NEIS</name>
<reference evidence="3" key="1">
    <citation type="submission" date="2019-07" db="EMBL/GenBank/DDBJ databases">
        <title>Chitinimonas sp. nov., isolated from Ny-Alesund, arctica soil.</title>
        <authorList>
            <person name="Xu Q."/>
            <person name="Peng F."/>
        </authorList>
    </citation>
    <scope>NUCLEOTIDE SEQUENCE [LARGE SCALE GENOMIC DNA]</scope>
    <source>
        <strain evidence="3">R3-44</strain>
    </source>
</reference>
<sequence length="125" mass="13506">MKAGAKDAKAPMEGGKWVETNGTPTSVSFGSVTVQVVKPPENVRLANIEAGQAAMQRGKISLVRAGVKISREKDTPLYFGCEDKPGFMIRELNGKKTLGKFVGGRFREVEEGTKPTARKQAVARK</sequence>
<protein>
    <submittedName>
        <fullName evidence="2">Uncharacterized protein</fullName>
    </submittedName>
</protein>
<dbReference type="Proteomes" id="UP000317550">
    <property type="component" value="Chromosome"/>
</dbReference>
<gene>
    <name evidence="2" type="ORF">FNU76_07730</name>
</gene>
<feature type="region of interest" description="Disordered" evidence="1">
    <location>
        <begin position="1"/>
        <end position="24"/>
    </location>
</feature>
<evidence type="ECO:0000313" key="2">
    <source>
        <dbReference type="EMBL" id="QDQ26258.1"/>
    </source>
</evidence>